<dbReference type="InterPro" id="IPR040256">
    <property type="entry name" value="At4g02000-like"/>
</dbReference>
<protein>
    <recommendedName>
        <fullName evidence="1">DUF4283 domain-containing protein</fullName>
    </recommendedName>
</protein>
<organism evidence="2 3">
    <name type="scientific">Rubus argutus</name>
    <name type="common">Southern blackberry</name>
    <dbReference type="NCBI Taxonomy" id="59490"/>
    <lineage>
        <taxon>Eukaryota</taxon>
        <taxon>Viridiplantae</taxon>
        <taxon>Streptophyta</taxon>
        <taxon>Embryophyta</taxon>
        <taxon>Tracheophyta</taxon>
        <taxon>Spermatophyta</taxon>
        <taxon>Magnoliopsida</taxon>
        <taxon>eudicotyledons</taxon>
        <taxon>Gunneridae</taxon>
        <taxon>Pentapetalae</taxon>
        <taxon>rosids</taxon>
        <taxon>fabids</taxon>
        <taxon>Rosales</taxon>
        <taxon>Rosaceae</taxon>
        <taxon>Rosoideae</taxon>
        <taxon>Rosoideae incertae sedis</taxon>
        <taxon>Rubus</taxon>
    </lineage>
</organism>
<evidence type="ECO:0000313" key="2">
    <source>
        <dbReference type="EMBL" id="KAK9929367.1"/>
    </source>
</evidence>
<dbReference type="PANTHER" id="PTHR31286">
    <property type="entry name" value="GLYCINE-RICH CELL WALL STRUCTURAL PROTEIN 1.8-LIKE"/>
    <property type="match status" value="1"/>
</dbReference>
<dbReference type="Proteomes" id="UP001457282">
    <property type="component" value="Unassembled WGS sequence"/>
</dbReference>
<dbReference type="InterPro" id="IPR025558">
    <property type="entry name" value="DUF4283"/>
</dbReference>
<reference evidence="2 3" key="1">
    <citation type="journal article" date="2023" name="G3 (Bethesda)">
        <title>A chromosome-length genome assembly and annotation of blackberry (Rubus argutus, cv. 'Hillquist').</title>
        <authorList>
            <person name="Bruna T."/>
            <person name="Aryal R."/>
            <person name="Dudchenko O."/>
            <person name="Sargent D.J."/>
            <person name="Mead D."/>
            <person name="Buti M."/>
            <person name="Cavallini A."/>
            <person name="Hytonen T."/>
            <person name="Andres J."/>
            <person name="Pham M."/>
            <person name="Weisz D."/>
            <person name="Mascagni F."/>
            <person name="Usai G."/>
            <person name="Natali L."/>
            <person name="Bassil N."/>
            <person name="Fernandez G.E."/>
            <person name="Lomsadze A."/>
            <person name="Armour M."/>
            <person name="Olukolu B."/>
            <person name="Poorten T."/>
            <person name="Britton C."/>
            <person name="Davik J."/>
            <person name="Ashrafi H."/>
            <person name="Aiden E.L."/>
            <person name="Borodovsky M."/>
            <person name="Worthington M."/>
        </authorList>
    </citation>
    <scope>NUCLEOTIDE SEQUENCE [LARGE SCALE GENOMIC DNA]</scope>
    <source>
        <strain evidence="2">PI 553951</strain>
    </source>
</reference>
<gene>
    <name evidence="2" type="ORF">M0R45_026469</name>
</gene>
<accession>A0AAW1WY90</accession>
<evidence type="ECO:0000259" key="1">
    <source>
        <dbReference type="Pfam" id="PF14111"/>
    </source>
</evidence>
<dbReference type="Pfam" id="PF14111">
    <property type="entry name" value="DUF4283"/>
    <property type="match status" value="1"/>
</dbReference>
<dbReference type="AlphaFoldDB" id="A0AAW1WY90"/>
<name>A0AAW1WY90_RUBAR</name>
<comment type="caution">
    <text evidence="2">The sequence shown here is derived from an EMBL/GenBank/DDBJ whole genome shotgun (WGS) entry which is preliminary data.</text>
</comment>
<sequence length="438" mass="47002">MVEEMSARLTSALALSDEASVNLGILGGGALQDVSFYMVGRVLAKKEFSPSAFMTAMVGVWGLRDRLSIREEAEGIFMFQFRVKEERDRILHGGPWFFNNFMVVLAEYDGFGAIDVVTLHLLEVWVAVKGLSVALRNESALRLIGGTLGRIIQLDQGALRRREAIQRIRVSIDTRRRIRLKRTFIFSLTVSVDLNLTYEKCHGICRACGFFLHGPEGCDQTLLVSAAPSPTDEVASAGISGGTKSGEVVLRMAGWKEATGEKASLLPLASSVAKARREAPVKSTSVSPLFKTGTSLEKGPSSLFSVKGFTVEGLAAIPKAGAVVISPISELGLCDKMVGDETQLSGNRRPAAVMLIQPGKKARVVDSTEPSKELELTGVPQLALADKNGRIIVSPAKKKKGRPIGAKNKVIAGDKLVSVAAADRPKVRGPQVEDCCNG</sequence>
<dbReference type="EMBL" id="JBEDUW010000005">
    <property type="protein sequence ID" value="KAK9929367.1"/>
    <property type="molecule type" value="Genomic_DNA"/>
</dbReference>
<keyword evidence="3" id="KW-1185">Reference proteome</keyword>
<dbReference type="PANTHER" id="PTHR31286:SF178">
    <property type="entry name" value="DUF4283 DOMAIN-CONTAINING PROTEIN"/>
    <property type="match status" value="1"/>
</dbReference>
<feature type="domain" description="DUF4283" evidence="1">
    <location>
        <begin position="35"/>
        <end position="108"/>
    </location>
</feature>
<evidence type="ECO:0000313" key="3">
    <source>
        <dbReference type="Proteomes" id="UP001457282"/>
    </source>
</evidence>
<proteinExistence type="predicted"/>